<reference evidence="3 8" key="1">
    <citation type="journal article" date="2018" name="BMC Microbiol.">
        <title>Genome sequencing of strains of the most prevalent clonal group of O1:K1:H7 Escherichia coli that causes neonatal meningitis in France.</title>
        <authorList>
            <person name="Geslain G."/>
            <person name="Birgy A."/>
            <person name="Adiba S."/>
            <person name="Magnan M."/>
            <person name="Courroux C."/>
            <person name="Levy C."/>
            <person name="Cohen R."/>
            <person name="Bidet P."/>
            <person name="Bonacorsi S."/>
        </authorList>
    </citation>
    <scope>NUCLEOTIDE SEQUENCE [LARGE SCALE GENOMIC DNA]</scope>
    <source>
        <strain evidence="3 8">S308</strain>
    </source>
</reference>
<evidence type="ECO:0000313" key="1">
    <source>
        <dbReference type="EMBL" id="MIB63157.1"/>
    </source>
</evidence>
<dbReference type="Proteomes" id="UP000284508">
    <property type="component" value="Unassembled WGS sequence"/>
</dbReference>
<name>A0A2S4A708_ECOLX</name>
<accession>A0A2S4A708</accession>
<organism evidence="1 7">
    <name type="scientific">Escherichia coli</name>
    <dbReference type="NCBI Taxonomy" id="562"/>
    <lineage>
        <taxon>Bacteria</taxon>
        <taxon>Pseudomonadati</taxon>
        <taxon>Pseudomonadota</taxon>
        <taxon>Gammaproteobacteria</taxon>
        <taxon>Enterobacterales</taxon>
        <taxon>Enterobacteriaceae</taxon>
        <taxon>Escherichia</taxon>
    </lineage>
</organism>
<evidence type="ECO:0000313" key="11">
    <source>
        <dbReference type="Proteomes" id="UP000460654"/>
    </source>
</evidence>
<evidence type="ECO:0000313" key="4">
    <source>
        <dbReference type="EMBL" id="RXD08085.1"/>
    </source>
</evidence>
<reference evidence="2 12" key="6">
    <citation type="journal article" date="2020" name="Int. J. Nanomedicine">
        <title>Consequences Of Long-Term Bacteria's Exposure To Silver Nanoformulations With Different PhysicoChemical Properties.</title>
        <authorList>
            <person name="Kedziora A."/>
            <person name="Wernecki M."/>
            <person name="Korzekwa K."/>
            <person name="Speruda M."/>
            <person name="Gerasymchuk Y."/>
            <person name="Lukowiak A."/>
            <person name="Bugla-Ploskonska G."/>
        </authorList>
    </citation>
    <scope>NUCLEOTIDE SEQUENCE [LARGE SCALE GENOMIC DNA]</scope>
    <source>
        <strain evidence="2 12">ATCC 11230</strain>
    </source>
</reference>
<reference evidence="6 11" key="2">
    <citation type="submission" date="2018-09" db="EMBL/GenBank/DDBJ databases">
        <title>Persistent metagenomic signatures of early life antibiotic treatment in the infant gut microbiota and resistome.</title>
        <authorList>
            <person name="Gasparrini A.J."/>
        </authorList>
    </citation>
    <scope>NUCLEOTIDE SEQUENCE [LARGE SCALE GENOMIC DNA]</scope>
    <source>
        <strain evidence="6 11">T0181B.E-10</strain>
    </source>
</reference>
<dbReference type="Proteomes" id="UP000288730">
    <property type="component" value="Unassembled WGS sequence"/>
</dbReference>
<proteinExistence type="predicted"/>
<evidence type="ECO:0000313" key="9">
    <source>
        <dbReference type="Proteomes" id="UP000288730"/>
    </source>
</evidence>
<evidence type="ECO:0000313" key="8">
    <source>
        <dbReference type="Proteomes" id="UP000284508"/>
    </source>
</evidence>
<reference evidence="1 7" key="3">
    <citation type="submission" date="2018-10" db="EMBL/GenBank/DDBJ databases">
        <authorList>
            <consortium name="NARMS: The National Antimicrobial Resistance Monitoring System"/>
        </authorList>
    </citation>
    <scope>NUCLEOTIDE SEQUENCE [LARGE SCALE GENOMIC DNA]</scope>
    <source>
        <strain evidence="1 7">CVM N17EC0276</strain>
    </source>
</reference>
<dbReference type="Proteomes" id="UP000460654">
    <property type="component" value="Unassembled WGS sequence"/>
</dbReference>
<gene>
    <name evidence="3" type="ORF">D3C88_26905</name>
    <name evidence="6" type="ORF">D4N09_18390</name>
    <name evidence="1" type="ORF">D9E49_22655</name>
    <name evidence="4" type="ORF">EPS76_25335</name>
    <name evidence="5" type="ORF">EWK56_21615</name>
    <name evidence="2" type="ORF">FPI65_24345</name>
</gene>
<sequence length="73" mass="8843">MGSLPRLQSVTLRRRIRRLRRIRQKFVSILVTLNLTPNQNHYLSHSFLFLRLLYLHSPHKNYIFNTSANTYFN</sequence>
<dbReference type="Proteomes" id="UP000471490">
    <property type="component" value="Unassembled WGS sequence"/>
</dbReference>
<dbReference type="EMBL" id="SERV01000016">
    <property type="protein sequence ID" value="RYL79743.1"/>
    <property type="molecule type" value="Genomic_DNA"/>
</dbReference>
<dbReference type="AlphaFoldDB" id="A0A2S4A708"/>
<evidence type="ECO:0000313" key="5">
    <source>
        <dbReference type="EMBL" id="RYL79743.1"/>
    </source>
</evidence>
<reference evidence="4 9" key="4">
    <citation type="submission" date="2019-01" db="EMBL/GenBank/DDBJ databases">
        <title>Genomic analysis of febrile catheter-associated UTI E. coli isolates.</title>
        <authorList>
            <person name="Potter R."/>
            <person name="Zou Z."/>
            <person name="Henderson J."/>
            <person name="Dantas G."/>
        </authorList>
    </citation>
    <scope>NUCLEOTIDE SEQUENCE [LARGE SCALE GENOMIC DNA]</scope>
    <source>
        <strain evidence="4 9">29_CAASB</strain>
    </source>
</reference>
<evidence type="ECO:0000313" key="10">
    <source>
        <dbReference type="Proteomes" id="UP000291778"/>
    </source>
</evidence>
<reference evidence="5 10" key="5">
    <citation type="submission" date="2019-02" db="EMBL/GenBank/DDBJ databases">
        <authorList>
            <person name="Slukin P."/>
            <person name="Fursova N."/>
            <person name="Ermolenko Z."/>
            <person name="Mayskaya N."/>
            <person name="Kislichkina A."/>
            <person name="Mukhina T."/>
            <person name="Sizova A."/>
            <person name="Bogun A."/>
        </authorList>
    </citation>
    <scope>NUCLEOTIDE SEQUENCE [LARGE SCALE GENOMIC DNA]</scope>
    <source>
        <strain evidence="5">SCPM-O-B-8431</strain>
        <strain evidence="10">SCPM-O-B-8431(U15)</strain>
    </source>
</reference>
<dbReference type="EMBL" id="QXHA01001666">
    <property type="protein sequence ID" value="RIB38863.1"/>
    <property type="molecule type" value="Genomic_DNA"/>
</dbReference>
<dbReference type="EMBL" id="ROAL01000028">
    <property type="protein sequence ID" value="MIB63157.1"/>
    <property type="molecule type" value="Genomic_DNA"/>
</dbReference>
<evidence type="ECO:0000313" key="7">
    <source>
        <dbReference type="Proteomes" id="UP000271175"/>
    </source>
</evidence>
<dbReference type="Proteomes" id="UP000271175">
    <property type="component" value="Unassembled WGS sequence"/>
</dbReference>
<comment type="caution">
    <text evidence="1">The sequence shown here is derived from an EMBL/GenBank/DDBJ whole genome shotgun (WGS) entry which is preliminary data.</text>
</comment>
<dbReference type="EMBL" id="QYOH01000021">
    <property type="protein sequence ID" value="TXU33048.1"/>
    <property type="molecule type" value="Genomic_DNA"/>
</dbReference>
<dbReference type="Proteomes" id="UP000291778">
    <property type="component" value="Unassembled WGS sequence"/>
</dbReference>
<dbReference type="EMBL" id="VLTB01000391">
    <property type="protein sequence ID" value="NDR94338.1"/>
    <property type="molecule type" value="Genomic_DNA"/>
</dbReference>
<protein>
    <submittedName>
        <fullName evidence="1">Uncharacterized protein</fullName>
    </submittedName>
</protein>
<evidence type="ECO:0000313" key="6">
    <source>
        <dbReference type="EMBL" id="TXU33048.1"/>
    </source>
</evidence>
<evidence type="ECO:0000313" key="2">
    <source>
        <dbReference type="EMBL" id="NDR94338.1"/>
    </source>
</evidence>
<evidence type="ECO:0000313" key="3">
    <source>
        <dbReference type="EMBL" id="RIB38863.1"/>
    </source>
</evidence>
<dbReference type="EMBL" id="SCJN01000366">
    <property type="protein sequence ID" value="RXD08085.1"/>
    <property type="molecule type" value="Genomic_DNA"/>
</dbReference>
<evidence type="ECO:0000313" key="12">
    <source>
        <dbReference type="Proteomes" id="UP000471490"/>
    </source>
</evidence>